<dbReference type="GO" id="GO:0003677">
    <property type="term" value="F:DNA binding"/>
    <property type="evidence" value="ECO:0007669"/>
    <property type="project" value="InterPro"/>
</dbReference>
<keyword evidence="3" id="KW-1185">Reference proteome</keyword>
<evidence type="ECO:0000313" key="2">
    <source>
        <dbReference type="EMBL" id="MBJ6362424.1"/>
    </source>
</evidence>
<sequence>MSIRRENSPFIICFTIGLPQQVKQGQGIVFGADHAACSGLSPVHYSCFSGKAADVPFVVLKELFQLLVRKCNRETRRKLAFPKELLLIDSTTMTVGKTRLPWAPFHGERAAVKLHVALRAENGQPLSVTETISTRHDGPVCETLENLHFIMVMDRAYVQTGTIGSLQARRAILCRSTPR</sequence>
<dbReference type="InterPro" id="IPR002559">
    <property type="entry name" value="Transposase_11"/>
</dbReference>
<dbReference type="EMBL" id="JAELUP010000072">
    <property type="protein sequence ID" value="MBJ6362424.1"/>
    <property type="molecule type" value="Genomic_DNA"/>
</dbReference>
<feature type="domain" description="Transposase IS4-like" evidence="1">
    <location>
        <begin position="82"/>
        <end position="170"/>
    </location>
</feature>
<proteinExistence type="predicted"/>
<organism evidence="2 3">
    <name type="scientific">Paenibacillus roseus</name>
    <dbReference type="NCBI Taxonomy" id="2798579"/>
    <lineage>
        <taxon>Bacteria</taxon>
        <taxon>Bacillati</taxon>
        <taxon>Bacillota</taxon>
        <taxon>Bacilli</taxon>
        <taxon>Bacillales</taxon>
        <taxon>Paenibacillaceae</taxon>
        <taxon>Paenibacillus</taxon>
    </lineage>
</organism>
<dbReference type="Proteomes" id="UP000640274">
    <property type="component" value="Unassembled WGS sequence"/>
</dbReference>
<evidence type="ECO:0000313" key="3">
    <source>
        <dbReference type="Proteomes" id="UP000640274"/>
    </source>
</evidence>
<comment type="caution">
    <text evidence="2">The sequence shown here is derived from an EMBL/GenBank/DDBJ whole genome shotgun (WGS) entry which is preliminary data.</text>
</comment>
<dbReference type="GO" id="GO:0004803">
    <property type="term" value="F:transposase activity"/>
    <property type="evidence" value="ECO:0007669"/>
    <property type="project" value="InterPro"/>
</dbReference>
<evidence type="ECO:0000259" key="1">
    <source>
        <dbReference type="Pfam" id="PF01609"/>
    </source>
</evidence>
<name>A0A934MRK2_9BACL</name>
<accession>A0A934MRK2</accession>
<reference evidence="2" key="1">
    <citation type="submission" date="2020-12" db="EMBL/GenBank/DDBJ databases">
        <authorList>
            <person name="Huq M.A."/>
        </authorList>
    </citation>
    <scope>NUCLEOTIDE SEQUENCE</scope>
    <source>
        <strain evidence="2">MAHUQ-46</strain>
    </source>
</reference>
<dbReference type="AlphaFoldDB" id="A0A934MRK2"/>
<protein>
    <submittedName>
        <fullName evidence="2">Transposase</fullName>
    </submittedName>
</protein>
<dbReference type="Pfam" id="PF01609">
    <property type="entry name" value="DDE_Tnp_1"/>
    <property type="match status" value="1"/>
</dbReference>
<dbReference type="GO" id="GO:0006313">
    <property type="term" value="P:DNA transposition"/>
    <property type="evidence" value="ECO:0007669"/>
    <property type="project" value="InterPro"/>
</dbReference>
<gene>
    <name evidence="2" type="ORF">JFN88_14250</name>
</gene>